<feature type="compositionally biased region" description="Polar residues" evidence="1">
    <location>
        <begin position="237"/>
        <end position="247"/>
    </location>
</feature>
<feature type="compositionally biased region" description="Low complexity" evidence="1">
    <location>
        <begin position="727"/>
        <end position="741"/>
    </location>
</feature>
<evidence type="ECO:0000313" key="3">
    <source>
        <dbReference type="EMBL" id="OAX40793.1"/>
    </source>
</evidence>
<feature type="compositionally biased region" description="Basic and acidic residues" evidence="1">
    <location>
        <begin position="370"/>
        <end position="380"/>
    </location>
</feature>
<dbReference type="AlphaFoldDB" id="A0A1B7N7H4"/>
<feature type="compositionally biased region" description="Polar residues" evidence="1">
    <location>
        <begin position="385"/>
        <end position="400"/>
    </location>
</feature>
<feature type="region of interest" description="Disordered" evidence="1">
    <location>
        <begin position="223"/>
        <end position="342"/>
    </location>
</feature>
<feature type="region of interest" description="Disordered" evidence="1">
    <location>
        <begin position="153"/>
        <end position="184"/>
    </location>
</feature>
<gene>
    <name evidence="3" type="ORF">K503DRAFT_575766</name>
</gene>
<organism evidence="3 4">
    <name type="scientific">Rhizopogon vinicolor AM-OR11-026</name>
    <dbReference type="NCBI Taxonomy" id="1314800"/>
    <lineage>
        <taxon>Eukaryota</taxon>
        <taxon>Fungi</taxon>
        <taxon>Dikarya</taxon>
        <taxon>Basidiomycota</taxon>
        <taxon>Agaricomycotina</taxon>
        <taxon>Agaricomycetes</taxon>
        <taxon>Agaricomycetidae</taxon>
        <taxon>Boletales</taxon>
        <taxon>Suillineae</taxon>
        <taxon>Rhizopogonaceae</taxon>
        <taxon>Rhizopogon</taxon>
    </lineage>
</organism>
<feature type="compositionally biased region" description="Basic residues" evidence="1">
    <location>
        <begin position="491"/>
        <end position="506"/>
    </location>
</feature>
<feature type="compositionally biased region" description="Polar residues" evidence="1">
    <location>
        <begin position="408"/>
        <end position="426"/>
    </location>
</feature>
<feature type="region of interest" description="Disordered" evidence="1">
    <location>
        <begin position="704"/>
        <end position="772"/>
    </location>
</feature>
<name>A0A1B7N7H4_9AGAM</name>
<evidence type="ECO:0000256" key="1">
    <source>
        <dbReference type="SAM" id="MobiDB-lite"/>
    </source>
</evidence>
<dbReference type="OrthoDB" id="3216045at2759"/>
<evidence type="ECO:0000313" key="4">
    <source>
        <dbReference type="Proteomes" id="UP000092154"/>
    </source>
</evidence>
<feature type="compositionally biased region" description="Pro residues" evidence="1">
    <location>
        <begin position="55"/>
        <end position="64"/>
    </location>
</feature>
<feature type="region of interest" description="Disordered" evidence="1">
    <location>
        <begin position="468"/>
        <end position="543"/>
    </location>
</feature>
<sequence length="772" mass="81603">MTLLVLPLPLTASCLLLSLPSRLQFMKRCPVHPCPADLSTILEADNSGISKHIPSPSPSPPPTSPRTFFPSQVTFLPKMFFPPSQGTSVSSKDSPKDTFSPSTTYSQTSCDPSPSTSNLDLSLSKLSAELHDALSPTTADGWLSAVVVEDVDLPLPPLPDEGSDNEDTATGPPKASNPDATFDFSALDPDLAELLSPHHSKGKGRSAGANGLSPVSYGVGAIPTTPSPGLQPESLVKRSTTPLSLGSQPIDLPSRTLSSPITRIPTVSQPTTPLPSDALSTGSRLQRGALRSPEPTQTSLSRPSLTARRTPSHLPRLMRSVTSATPSTPAATPGTCAETSTRVQRCQLPSPLSAGLVSADVVVQSPSDTVRMRTSSDKGVPRPSMDNSLSSRPSTDTGTRNARAESPVQKQRSTTQGHVSLSSGNFTPAGRATPSVPCITTTLVPSFTSPSSTTSPVMLTTSLSAITNANPTTPISKPSSTTSTPHDPTHLRRRRHPHLFFNRRRSFSVDEPSSSSAHTERPGSSARSQLNGASRYGLGVRNGDQTLGARCAEDVETQKAGGRNNFNLGENRLASSPLTRGMLTPLTRGPGPPTMEWLGPRTAKAFAAAGLFDGEREGPGARFGRQRAGSVSRFEHEHEHEREGAISVLSRYDFEREGATSVMSRFDRDRESSVGRYDGDRDHSTIHRYAALRDHAPSRAAFSEAASTSSFGTRSVSTAGNNGAGWSPSPTFSSTPRTAFSGSTAPTSSTAQVPMGLSESFKKSTPLRPLHS</sequence>
<dbReference type="STRING" id="1314800.A0A1B7N7H4"/>
<proteinExistence type="predicted"/>
<dbReference type="Proteomes" id="UP000092154">
    <property type="component" value="Unassembled WGS sequence"/>
</dbReference>
<feature type="compositionally biased region" description="Polar residues" evidence="1">
    <location>
        <begin position="255"/>
        <end position="271"/>
    </location>
</feature>
<dbReference type="InParanoid" id="A0A1B7N7H4"/>
<keyword evidence="4" id="KW-1185">Reference proteome</keyword>
<feature type="compositionally biased region" description="Polar residues" evidence="1">
    <location>
        <begin position="711"/>
        <end position="721"/>
    </location>
</feature>
<feature type="compositionally biased region" description="Low complexity" evidence="1">
    <location>
        <begin position="320"/>
        <end position="335"/>
    </location>
</feature>
<keyword evidence="2" id="KW-0732">Signal</keyword>
<feature type="compositionally biased region" description="Polar residues" evidence="1">
    <location>
        <begin position="294"/>
        <end position="309"/>
    </location>
</feature>
<protein>
    <submittedName>
        <fullName evidence="3">Uncharacterized protein</fullName>
    </submittedName>
</protein>
<feature type="region of interest" description="Disordered" evidence="1">
    <location>
        <begin position="47"/>
        <end position="67"/>
    </location>
</feature>
<feature type="compositionally biased region" description="Polar residues" evidence="1">
    <location>
        <begin position="742"/>
        <end position="752"/>
    </location>
</feature>
<dbReference type="EMBL" id="KV448200">
    <property type="protein sequence ID" value="OAX40793.1"/>
    <property type="molecule type" value="Genomic_DNA"/>
</dbReference>
<accession>A0A1B7N7H4</accession>
<feature type="signal peptide" evidence="2">
    <location>
        <begin position="1"/>
        <end position="18"/>
    </location>
</feature>
<feature type="chain" id="PRO_5008597850" evidence="2">
    <location>
        <begin position="19"/>
        <end position="772"/>
    </location>
</feature>
<feature type="region of interest" description="Disordered" evidence="1">
    <location>
        <begin position="367"/>
        <end position="436"/>
    </location>
</feature>
<reference evidence="3 4" key="1">
    <citation type="submission" date="2016-06" db="EMBL/GenBank/DDBJ databases">
        <title>Comparative genomics of the ectomycorrhizal sister species Rhizopogon vinicolor and Rhizopogon vesiculosus (Basidiomycota: Boletales) reveals a divergence of the mating type B locus.</title>
        <authorList>
            <consortium name="DOE Joint Genome Institute"/>
            <person name="Mujic A.B."/>
            <person name="Kuo A."/>
            <person name="Tritt A."/>
            <person name="Lipzen A."/>
            <person name="Chen C."/>
            <person name="Johnson J."/>
            <person name="Sharma A."/>
            <person name="Barry K."/>
            <person name="Grigoriev I.V."/>
            <person name="Spatafora J.W."/>
        </authorList>
    </citation>
    <scope>NUCLEOTIDE SEQUENCE [LARGE SCALE GENOMIC DNA]</scope>
    <source>
        <strain evidence="3 4">AM-OR11-026</strain>
    </source>
</reference>
<feature type="compositionally biased region" description="Low complexity" evidence="1">
    <location>
        <begin position="471"/>
        <end position="486"/>
    </location>
</feature>
<evidence type="ECO:0000256" key="2">
    <source>
        <dbReference type="SAM" id="SignalP"/>
    </source>
</evidence>
<feature type="region of interest" description="Disordered" evidence="1">
    <location>
        <begin position="84"/>
        <end position="118"/>
    </location>
</feature>